<dbReference type="AlphaFoldDB" id="V9VWB9"/>
<evidence type="ECO:0000313" key="2">
    <source>
        <dbReference type="Proteomes" id="UP000018780"/>
    </source>
</evidence>
<proteinExistence type="predicted"/>
<keyword evidence="2" id="KW-1185">Reference proteome</keyword>
<organism evidence="1 2">
    <name type="scientific">Leisingera methylohalidivorans DSM 14336</name>
    <dbReference type="NCBI Taxonomy" id="999552"/>
    <lineage>
        <taxon>Bacteria</taxon>
        <taxon>Pseudomonadati</taxon>
        <taxon>Pseudomonadota</taxon>
        <taxon>Alphaproteobacteria</taxon>
        <taxon>Rhodobacterales</taxon>
        <taxon>Roseobacteraceae</taxon>
        <taxon>Leisingera</taxon>
    </lineage>
</organism>
<accession>V9VWB9</accession>
<dbReference type="HOGENOM" id="CLU_3345323_0_0_5"/>
<name>V9VWB9_9RHOB</name>
<dbReference type="Proteomes" id="UP000018780">
    <property type="component" value="Chromosome"/>
</dbReference>
<sequence>MKLPAGIARVAGLAAVGFECSVATLAGSAKSPALPVC</sequence>
<reference evidence="1 2" key="1">
    <citation type="submission" date="2013-09" db="EMBL/GenBank/DDBJ databases">
        <authorList>
            <consortium name="DOE Joint Genome Institute"/>
            <person name="Klenk H.-P."/>
            <person name="Huntemann M."/>
            <person name="Han J."/>
            <person name="Chen A."/>
            <person name="Kyrpides N."/>
            <person name="Mavromatis K."/>
            <person name="Markowitz V."/>
            <person name="Palaniappan K."/>
            <person name="Ivanova N."/>
            <person name="Schaumberg A."/>
            <person name="Pati A."/>
            <person name="Liolios K."/>
            <person name="Nordberg H.P."/>
            <person name="Cantor M.N."/>
            <person name="Hua S.X."/>
            <person name="Woyke T."/>
        </authorList>
    </citation>
    <scope>NUCLEOTIDE SEQUENCE [LARGE SCALE GENOMIC DNA]</scope>
    <source>
        <strain evidence="1 2">DSM 14336</strain>
    </source>
</reference>
<dbReference type="EMBL" id="CP006773">
    <property type="protein sequence ID" value="AHD03066.1"/>
    <property type="molecule type" value="Genomic_DNA"/>
</dbReference>
<dbReference type="KEGG" id="lmd:METH_10520"/>
<protein>
    <submittedName>
        <fullName evidence="1">Uncharacterized protein</fullName>
    </submittedName>
</protein>
<evidence type="ECO:0000313" key="1">
    <source>
        <dbReference type="EMBL" id="AHD03066.1"/>
    </source>
</evidence>
<gene>
    <name evidence="1" type="ORF">METH_10520</name>
</gene>